<name>K6DNL4_9BACI</name>
<keyword evidence="4" id="KW-1185">Reference proteome</keyword>
<feature type="transmembrane region" description="Helical" evidence="1">
    <location>
        <begin position="136"/>
        <end position="155"/>
    </location>
</feature>
<feature type="transmembrane region" description="Helical" evidence="1">
    <location>
        <begin position="45"/>
        <end position="65"/>
    </location>
</feature>
<proteinExistence type="predicted"/>
<dbReference type="InterPro" id="IPR009936">
    <property type="entry name" value="DUF1468"/>
</dbReference>
<feature type="domain" description="DUF1468" evidence="2">
    <location>
        <begin position="11"/>
        <end position="160"/>
    </location>
</feature>
<feature type="transmembrane region" description="Helical" evidence="1">
    <location>
        <begin position="7"/>
        <end position="25"/>
    </location>
</feature>
<feature type="transmembrane region" description="Helical" evidence="1">
    <location>
        <begin position="94"/>
        <end position="124"/>
    </location>
</feature>
<evidence type="ECO:0000313" key="3">
    <source>
        <dbReference type="EMBL" id="EKN69763.1"/>
    </source>
</evidence>
<dbReference type="AlphaFoldDB" id="K6DNL4"/>
<keyword evidence="1" id="KW-0812">Transmembrane</keyword>
<protein>
    <recommendedName>
        <fullName evidence="2">DUF1468 domain-containing protein</fullName>
    </recommendedName>
</protein>
<dbReference type="EMBL" id="AJLS01000054">
    <property type="protein sequence ID" value="EKN69763.1"/>
    <property type="molecule type" value="Genomic_DNA"/>
</dbReference>
<keyword evidence="1" id="KW-1133">Transmembrane helix</keyword>
<gene>
    <name evidence="3" type="ORF">BABA_08226</name>
</gene>
<evidence type="ECO:0000259" key="2">
    <source>
        <dbReference type="Pfam" id="PF07331"/>
    </source>
</evidence>
<dbReference type="eggNOG" id="ENOG503496U">
    <property type="taxonomic scope" value="Bacteria"/>
</dbReference>
<reference evidence="3 4" key="1">
    <citation type="journal article" date="2012" name="Front. Microbiol.">
        <title>Redundancy and modularity in membrane-associated dissimilatory nitrate reduction in Bacillus.</title>
        <authorList>
            <person name="Heylen K."/>
            <person name="Keltjens J."/>
        </authorList>
    </citation>
    <scope>NUCLEOTIDE SEQUENCE [LARGE SCALE GENOMIC DNA]</scope>
    <source>
        <strain evidence="4">LMG 21833T</strain>
    </source>
</reference>
<organism evidence="3 4">
    <name type="scientific">Neobacillus bataviensis LMG 21833</name>
    <dbReference type="NCBI Taxonomy" id="1117379"/>
    <lineage>
        <taxon>Bacteria</taxon>
        <taxon>Bacillati</taxon>
        <taxon>Bacillota</taxon>
        <taxon>Bacilli</taxon>
        <taxon>Bacillales</taxon>
        <taxon>Bacillaceae</taxon>
        <taxon>Neobacillus</taxon>
    </lineage>
</organism>
<dbReference type="Proteomes" id="UP000006316">
    <property type="component" value="Unassembled WGS sequence"/>
</dbReference>
<accession>K6DNL4</accession>
<dbReference type="Pfam" id="PF07331">
    <property type="entry name" value="TctB"/>
    <property type="match status" value="1"/>
</dbReference>
<comment type="caution">
    <text evidence="3">The sequence shown here is derived from an EMBL/GenBank/DDBJ whole genome shotgun (WGS) entry which is preliminary data.</text>
</comment>
<keyword evidence="1" id="KW-0472">Membrane</keyword>
<dbReference type="STRING" id="1117379.BABA_08226"/>
<dbReference type="RefSeq" id="WP_007084668.1">
    <property type="nucleotide sequence ID" value="NZ_AJLS01000054.1"/>
</dbReference>
<evidence type="ECO:0000313" key="4">
    <source>
        <dbReference type="Proteomes" id="UP000006316"/>
    </source>
</evidence>
<evidence type="ECO:0000256" key="1">
    <source>
        <dbReference type="SAM" id="Phobius"/>
    </source>
</evidence>
<sequence>MEGNIKHLDFISAICLFLVSVYIIWDSWRIHEDVGGPLYASPGLLTLFLGTMIALCSVLLFIRCLKNVGFTGNISAFKHWFTEFIKMKETLNTLLGIGILALFVFILLPRFPFLISSFIFTFILMKVMEAGSILKITIISACVSGSIFTLFEIIFKVPLP</sequence>
<dbReference type="OrthoDB" id="2876700at2"/>